<reference evidence="2" key="2">
    <citation type="submission" date="2018-05" db="EMBL/GenBank/DDBJ databases">
        <title>OgluRS3 (Oryza glumaepatula Reference Sequence Version 3).</title>
        <authorList>
            <person name="Zhang J."/>
            <person name="Kudrna D."/>
            <person name="Lee S."/>
            <person name="Talag J."/>
            <person name="Welchert J."/>
            <person name="Wing R.A."/>
        </authorList>
    </citation>
    <scope>NUCLEOTIDE SEQUENCE [LARGE SCALE GENOMIC DNA]</scope>
</reference>
<keyword evidence="3" id="KW-1185">Reference proteome</keyword>
<organism evidence="2">
    <name type="scientific">Oryza glumipatula</name>
    <dbReference type="NCBI Taxonomy" id="40148"/>
    <lineage>
        <taxon>Eukaryota</taxon>
        <taxon>Viridiplantae</taxon>
        <taxon>Streptophyta</taxon>
        <taxon>Embryophyta</taxon>
        <taxon>Tracheophyta</taxon>
        <taxon>Spermatophyta</taxon>
        <taxon>Magnoliopsida</taxon>
        <taxon>Liliopsida</taxon>
        <taxon>Poales</taxon>
        <taxon>Poaceae</taxon>
        <taxon>BOP clade</taxon>
        <taxon>Oryzoideae</taxon>
        <taxon>Oryzeae</taxon>
        <taxon>Oryzinae</taxon>
        <taxon>Oryza</taxon>
    </lineage>
</organism>
<accession>A0A0D9Z9W0</accession>
<protein>
    <submittedName>
        <fullName evidence="2">Uncharacterized protein</fullName>
    </submittedName>
</protein>
<reference evidence="2" key="1">
    <citation type="submission" date="2015-04" db="UniProtKB">
        <authorList>
            <consortium name="EnsemblPlants"/>
        </authorList>
    </citation>
    <scope>IDENTIFICATION</scope>
</reference>
<name>A0A0D9Z9W0_9ORYZ</name>
<feature type="region of interest" description="Disordered" evidence="1">
    <location>
        <begin position="1"/>
        <end position="35"/>
    </location>
</feature>
<dbReference type="EnsemblPlants" id="OGLUM03G24900.1">
    <property type="protein sequence ID" value="OGLUM03G24900.1"/>
    <property type="gene ID" value="OGLUM03G24900"/>
</dbReference>
<dbReference type="AlphaFoldDB" id="A0A0D9Z9W0"/>
<dbReference type="STRING" id="40148.A0A0D9Z9W0"/>
<proteinExistence type="predicted"/>
<dbReference type="HOGENOM" id="CLU_1909915_0_0_1"/>
<evidence type="ECO:0000313" key="3">
    <source>
        <dbReference type="Proteomes" id="UP000026961"/>
    </source>
</evidence>
<dbReference type="Gramene" id="OGLUM03G24900.1">
    <property type="protein sequence ID" value="OGLUM03G24900.1"/>
    <property type="gene ID" value="OGLUM03G24900"/>
</dbReference>
<evidence type="ECO:0000256" key="1">
    <source>
        <dbReference type="SAM" id="MobiDB-lite"/>
    </source>
</evidence>
<sequence length="133" mass="15222">MPRPPPPHVPVTRWRPSALSRSSYESTGPPRLMRLPRRVRPRVRRHARRRRPRARRARALGVMELRGWGGEVEMASLLFGRKVYYMGKAKSRRDHGVVPLLESVRVRLSSTKLIAPYVSVAGLPVLIDRGECI</sequence>
<evidence type="ECO:0000313" key="2">
    <source>
        <dbReference type="EnsemblPlants" id="OGLUM03G24900.1"/>
    </source>
</evidence>
<dbReference type="Proteomes" id="UP000026961">
    <property type="component" value="Chromosome 3"/>
</dbReference>